<comment type="subcellular location">
    <subcellularLocation>
        <location evidence="1">Membrane</location>
        <topology evidence="1">Multi-pass membrane protein</topology>
    </subcellularLocation>
</comment>
<dbReference type="MEROPS" id="S54.025"/>
<dbReference type="STRING" id="1045855.DSC_05945"/>
<evidence type="ECO:0000256" key="2">
    <source>
        <dbReference type="ARBA" id="ARBA00022692"/>
    </source>
</evidence>
<dbReference type="RefSeq" id="WP_014160017.1">
    <property type="nucleotide sequence ID" value="NC_016147.2"/>
</dbReference>
<dbReference type="AlphaFoldDB" id="G7UR29"/>
<evidence type="ECO:0000313" key="8">
    <source>
        <dbReference type="EMBL" id="AER55840.1"/>
    </source>
</evidence>
<evidence type="ECO:0000256" key="5">
    <source>
        <dbReference type="SAM" id="MobiDB-lite"/>
    </source>
</evidence>
<dbReference type="PANTHER" id="PTHR43066">
    <property type="entry name" value="RHOMBOID-RELATED PROTEIN"/>
    <property type="match status" value="1"/>
</dbReference>
<feature type="transmembrane region" description="Helical" evidence="6">
    <location>
        <begin position="56"/>
        <end position="79"/>
    </location>
</feature>
<keyword evidence="3 6" id="KW-1133">Transmembrane helix</keyword>
<dbReference type="HOGENOM" id="CLU_055068_4_1_6"/>
<dbReference type="KEGG" id="psd:DSC_05945"/>
<proteinExistence type="predicted"/>
<dbReference type="SMART" id="SM01160">
    <property type="entry name" value="DUF1751"/>
    <property type="match status" value="1"/>
</dbReference>
<evidence type="ECO:0000256" key="1">
    <source>
        <dbReference type="ARBA" id="ARBA00004141"/>
    </source>
</evidence>
<feature type="compositionally biased region" description="Gly residues" evidence="5">
    <location>
        <begin position="207"/>
        <end position="218"/>
    </location>
</feature>
<dbReference type="OrthoDB" id="9814037at2"/>
<reference evidence="8 9" key="1">
    <citation type="journal article" date="2012" name="J. Bacteriol.">
        <title>Complete Genome Sequence of the BTEX-Degrading Bacterium Pseudoxanthomonas spadix BD-a59.</title>
        <authorList>
            <person name="Lee S.H."/>
            <person name="Jin H.M."/>
            <person name="Lee H.J."/>
            <person name="Kim J.M."/>
            <person name="Jeon C.O."/>
        </authorList>
    </citation>
    <scope>NUCLEOTIDE SEQUENCE [LARGE SCALE GENOMIC DNA]</scope>
    <source>
        <strain evidence="8 9">BD-a59</strain>
    </source>
</reference>
<feature type="transmembrane region" description="Helical" evidence="6">
    <location>
        <begin position="179"/>
        <end position="199"/>
    </location>
</feature>
<feature type="transmembrane region" description="Helical" evidence="6">
    <location>
        <begin position="91"/>
        <end position="115"/>
    </location>
</feature>
<dbReference type="PANTHER" id="PTHR43066:SF11">
    <property type="entry name" value="PEPTIDASE S54 RHOMBOID DOMAIN-CONTAINING PROTEIN"/>
    <property type="match status" value="1"/>
</dbReference>
<dbReference type="EMBL" id="CP003093">
    <property type="protein sequence ID" value="AER55840.1"/>
    <property type="molecule type" value="Genomic_DNA"/>
</dbReference>
<organism evidence="8 9">
    <name type="scientific">Pseudoxanthomonas spadix (strain BD-a59)</name>
    <dbReference type="NCBI Taxonomy" id="1045855"/>
    <lineage>
        <taxon>Bacteria</taxon>
        <taxon>Pseudomonadati</taxon>
        <taxon>Pseudomonadota</taxon>
        <taxon>Gammaproteobacteria</taxon>
        <taxon>Lysobacterales</taxon>
        <taxon>Lysobacteraceae</taxon>
        <taxon>Pseudoxanthomonas</taxon>
    </lineage>
</organism>
<dbReference type="GO" id="GO:0016020">
    <property type="term" value="C:membrane"/>
    <property type="evidence" value="ECO:0007669"/>
    <property type="project" value="UniProtKB-SubCell"/>
</dbReference>
<feature type="transmembrane region" description="Helical" evidence="6">
    <location>
        <begin position="12"/>
        <end position="36"/>
    </location>
</feature>
<dbReference type="Pfam" id="PF01694">
    <property type="entry name" value="Rhomboid"/>
    <property type="match status" value="1"/>
</dbReference>
<feature type="domain" description="Peptidase S54 rhomboid" evidence="7">
    <location>
        <begin position="53"/>
        <end position="196"/>
    </location>
</feature>
<dbReference type="Gene3D" id="1.20.1540.10">
    <property type="entry name" value="Rhomboid-like"/>
    <property type="match status" value="1"/>
</dbReference>
<name>G7UR29_PSEUP</name>
<evidence type="ECO:0000256" key="3">
    <source>
        <dbReference type="ARBA" id="ARBA00022989"/>
    </source>
</evidence>
<accession>G7UR29</accession>
<keyword evidence="9" id="KW-1185">Reference proteome</keyword>
<sequence>MFPRLQPATQALLIANVAMFLLQMVLPDALMARLLLWPVGAGQVLPGAGFLPWQLVSAGFMHATFGHIFFNMLALWMFGSPLEAVWGARRFTTYYLVSLVGANVLQVIVGTLLLAQGQFPIPVLGASGAVFALLLGYGMLFPDQRMIVFPIPVPIKARTLVIIYGAMELFFAYTGRQPGVAHFVHLGGMLFGWLLIRYWRGQPPFGRGSGRGGRGGGNGRRRSTATFRVV</sequence>
<dbReference type="Proteomes" id="UP000005870">
    <property type="component" value="Chromosome"/>
</dbReference>
<protein>
    <submittedName>
        <fullName evidence="8">Rhomboid family protein</fullName>
    </submittedName>
</protein>
<evidence type="ECO:0000259" key="7">
    <source>
        <dbReference type="Pfam" id="PF01694"/>
    </source>
</evidence>
<evidence type="ECO:0000256" key="6">
    <source>
        <dbReference type="SAM" id="Phobius"/>
    </source>
</evidence>
<dbReference type="SUPFAM" id="SSF144091">
    <property type="entry name" value="Rhomboid-like"/>
    <property type="match status" value="1"/>
</dbReference>
<evidence type="ECO:0000313" key="9">
    <source>
        <dbReference type="Proteomes" id="UP000005870"/>
    </source>
</evidence>
<keyword evidence="4 6" id="KW-0472">Membrane</keyword>
<dbReference type="InterPro" id="IPR022764">
    <property type="entry name" value="Peptidase_S54_rhomboid_dom"/>
</dbReference>
<dbReference type="GO" id="GO:0004252">
    <property type="term" value="F:serine-type endopeptidase activity"/>
    <property type="evidence" value="ECO:0007669"/>
    <property type="project" value="InterPro"/>
</dbReference>
<gene>
    <name evidence="8" type="ordered locus">DSC_05945</name>
</gene>
<evidence type="ECO:0000256" key="4">
    <source>
        <dbReference type="ARBA" id="ARBA00023136"/>
    </source>
</evidence>
<feature type="region of interest" description="Disordered" evidence="5">
    <location>
        <begin position="207"/>
        <end position="230"/>
    </location>
</feature>
<feature type="transmembrane region" description="Helical" evidence="6">
    <location>
        <begin position="153"/>
        <end position="173"/>
    </location>
</feature>
<dbReference type="InterPro" id="IPR035952">
    <property type="entry name" value="Rhomboid-like_sf"/>
</dbReference>
<keyword evidence="2 6" id="KW-0812">Transmembrane</keyword>
<feature type="transmembrane region" description="Helical" evidence="6">
    <location>
        <begin position="121"/>
        <end position="141"/>
    </location>
</feature>
<dbReference type="eggNOG" id="COG0705">
    <property type="taxonomic scope" value="Bacteria"/>
</dbReference>